<feature type="transmembrane region" description="Helical" evidence="9">
    <location>
        <begin position="88"/>
        <end position="113"/>
    </location>
</feature>
<comment type="function">
    <text evidence="9">Part of the tripartite ATP-independent periplasmic (TRAP) transport system.</text>
</comment>
<evidence type="ECO:0000259" key="10">
    <source>
        <dbReference type="Pfam" id="PF04290"/>
    </source>
</evidence>
<evidence type="ECO:0000256" key="6">
    <source>
        <dbReference type="ARBA" id="ARBA00022989"/>
    </source>
</evidence>
<dbReference type="Pfam" id="PF04290">
    <property type="entry name" value="DctQ"/>
    <property type="match status" value="1"/>
</dbReference>
<organism evidence="11 12">
    <name type="scientific">Rhizobium halophytocola</name>
    <dbReference type="NCBI Taxonomy" id="735519"/>
    <lineage>
        <taxon>Bacteria</taxon>
        <taxon>Pseudomonadati</taxon>
        <taxon>Pseudomonadota</taxon>
        <taxon>Alphaproteobacteria</taxon>
        <taxon>Hyphomicrobiales</taxon>
        <taxon>Rhizobiaceae</taxon>
        <taxon>Rhizobium/Agrobacterium group</taxon>
        <taxon>Rhizobium</taxon>
    </lineage>
</organism>
<feature type="transmembrane region" description="Helical" evidence="9">
    <location>
        <begin position="134"/>
        <end position="154"/>
    </location>
</feature>
<evidence type="ECO:0000256" key="2">
    <source>
        <dbReference type="ARBA" id="ARBA00022448"/>
    </source>
</evidence>
<comment type="caution">
    <text evidence="11">The sequence shown here is derived from an EMBL/GenBank/DDBJ whole genome shotgun (WGS) entry which is preliminary data.</text>
</comment>
<keyword evidence="7 9" id="KW-0472">Membrane</keyword>
<reference evidence="11 12" key="1">
    <citation type="submission" date="2021-03" db="EMBL/GenBank/DDBJ databases">
        <title>Genomic Encyclopedia of Type Strains, Phase IV (KMG-IV): sequencing the most valuable type-strain genomes for metagenomic binning, comparative biology and taxonomic classification.</title>
        <authorList>
            <person name="Goeker M."/>
        </authorList>
    </citation>
    <scope>NUCLEOTIDE SEQUENCE [LARGE SCALE GENOMIC DNA]</scope>
    <source>
        <strain evidence="11 12">DSM 21600</strain>
    </source>
</reference>
<name>A0ABS4E679_9HYPH</name>
<dbReference type="InterPro" id="IPR055348">
    <property type="entry name" value="DctQ"/>
</dbReference>
<protein>
    <recommendedName>
        <fullName evidence="9">TRAP transporter small permease protein</fullName>
    </recommendedName>
</protein>
<sequence>MSYLLRFRALYGRLLFACGVAAGITTFLMMVLVVANVAGRYLFNAPIDGTLELTESMLTVLITLSFALTQYEGGHIQVVLLTKNFSPLWRQVASTLAMLLGFIFFAWCTYAVFQFAMKSYAFDEHEWGSIQFPLYPVKMVCAFGVLLITIQFAIDTVLTAAGVDLPGHDIDGVSPEEAI</sequence>
<dbReference type="PANTHER" id="PTHR35011">
    <property type="entry name" value="2,3-DIKETO-L-GULONATE TRAP TRANSPORTER SMALL PERMEASE PROTEIN YIAM"/>
    <property type="match status" value="1"/>
</dbReference>
<dbReference type="Proteomes" id="UP000759443">
    <property type="component" value="Unassembled WGS sequence"/>
</dbReference>
<keyword evidence="4 9" id="KW-0997">Cell inner membrane</keyword>
<keyword evidence="6 9" id="KW-1133">Transmembrane helix</keyword>
<evidence type="ECO:0000256" key="7">
    <source>
        <dbReference type="ARBA" id="ARBA00023136"/>
    </source>
</evidence>
<dbReference type="EMBL" id="JAGGJU010000018">
    <property type="protein sequence ID" value="MBP1853418.1"/>
    <property type="molecule type" value="Genomic_DNA"/>
</dbReference>
<comment type="subcellular location">
    <subcellularLocation>
        <location evidence="1 9">Cell inner membrane</location>
        <topology evidence="1 9">Multi-pass membrane protein</topology>
    </subcellularLocation>
</comment>
<keyword evidence="5 9" id="KW-0812">Transmembrane</keyword>
<dbReference type="InterPro" id="IPR007387">
    <property type="entry name" value="TRAP_DctQ"/>
</dbReference>
<accession>A0ABS4E679</accession>
<comment type="similarity">
    <text evidence="8 9">Belongs to the TRAP transporter small permease family.</text>
</comment>
<keyword evidence="2 9" id="KW-0813">Transport</keyword>
<keyword evidence="3" id="KW-1003">Cell membrane</keyword>
<evidence type="ECO:0000256" key="1">
    <source>
        <dbReference type="ARBA" id="ARBA00004429"/>
    </source>
</evidence>
<gene>
    <name evidence="11" type="ORF">J2Z17_004879</name>
</gene>
<feature type="transmembrane region" description="Helical" evidence="9">
    <location>
        <begin position="14"/>
        <end position="38"/>
    </location>
</feature>
<comment type="subunit">
    <text evidence="9">The complex comprises the extracytoplasmic solute receptor protein and the two transmembrane proteins.</text>
</comment>
<keyword evidence="12" id="KW-1185">Reference proteome</keyword>
<evidence type="ECO:0000313" key="12">
    <source>
        <dbReference type="Proteomes" id="UP000759443"/>
    </source>
</evidence>
<evidence type="ECO:0000256" key="9">
    <source>
        <dbReference type="RuleBase" id="RU369079"/>
    </source>
</evidence>
<evidence type="ECO:0000256" key="5">
    <source>
        <dbReference type="ARBA" id="ARBA00022692"/>
    </source>
</evidence>
<proteinExistence type="inferred from homology"/>
<dbReference type="PANTHER" id="PTHR35011:SF10">
    <property type="entry name" value="TRAP TRANSPORTER SMALL PERMEASE PROTEIN"/>
    <property type="match status" value="1"/>
</dbReference>
<feature type="domain" description="Tripartite ATP-independent periplasmic transporters DctQ component" evidence="10">
    <location>
        <begin position="29"/>
        <end position="157"/>
    </location>
</feature>
<evidence type="ECO:0000256" key="8">
    <source>
        <dbReference type="ARBA" id="ARBA00038436"/>
    </source>
</evidence>
<evidence type="ECO:0000256" key="3">
    <source>
        <dbReference type="ARBA" id="ARBA00022475"/>
    </source>
</evidence>
<evidence type="ECO:0000313" key="11">
    <source>
        <dbReference type="EMBL" id="MBP1853418.1"/>
    </source>
</evidence>
<evidence type="ECO:0000256" key="4">
    <source>
        <dbReference type="ARBA" id="ARBA00022519"/>
    </source>
</evidence>
<dbReference type="RefSeq" id="WP_209949242.1">
    <property type="nucleotide sequence ID" value="NZ_JAGGJU010000018.1"/>
</dbReference>
<comment type="caution">
    <text evidence="9">Lacks conserved residue(s) required for the propagation of feature annotation.</text>
</comment>